<name>A0ABQ9VQG9_SAGOE</name>
<evidence type="ECO:0000313" key="2">
    <source>
        <dbReference type="Proteomes" id="UP001266305"/>
    </source>
</evidence>
<reference evidence="1 2" key="1">
    <citation type="submission" date="2023-05" db="EMBL/GenBank/DDBJ databases">
        <title>B98-5 Cell Line De Novo Hybrid Assembly: An Optical Mapping Approach.</title>
        <authorList>
            <person name="Kananen K."/>
            <person name="Auerbach J.A."/>
            <person name="Kautto E."/>
            <person name="Blachly J.S."/>
        </authorList>
    </citation>
    <scope>NUCLEOTIDE SEQUENCE [LARGE SCALE GENOMIC DNA]</scope>
    <source>
        <strain evidence="1">B95-8</strain>
        <tissue evidence="1">Cell line</tissue>
    </source>
</reference>
<comment type="caution">
    <text evidence="1">The sequence shown here is derived from an EMBL/GenBank/DDBJ whole genome shotgun (WGS) entry which is preliminary data.</text>
</comment>
<dbReference type="EMBL" id="JASSZA010000005">
    <property type="protein sequence ID" value="KAK2111635.1"/>
    <property type="molecule type" value="Genomic_DNA"/>
</dbReference>
<proteinExistence type="predicted"/>
<organism evidence="1 2">
    <name type="scientific">Saguinus oedipus</name>
    <name type="common">Cotton-top tamarin</name>
    <name type="synonym">Oedipomidas oedipus</name>
    <dbReference type="NCBI Taxonomy" id="9490"/>
    <lineage>
        <taxon>Eukaryota</taxon>
        <taxon>Metazoa</taxon>
        <taxon>Chordata</taxon>
        <taxon>Craniata</taxon>
        <taxon>Vertebrata</taxon>
        <taxon>Euteleostomi</taxon>
        <taxon>Mammalia</taxon>
        <taxon>Eutheria</taxon>
        <taxon>Euarchontoglires</taxon>
        <taxon>Primates</taxon>
        <taxon>Haplorrhini</taxon>
        <taxon>Platyrrhini</taxon>
        <taxon>Cebidae</taxon>
        <taxon>Callitrichinae</taxon>
        <taxon>Saguinus</taxon>
    </lineage>
</organism>
<evidence type="ECO:0000313" key="1">
    <source>
        <dbReference type="EMBL" id="KAK2111635.1"/>
    </source>
</evidence>
<gene>
    <name evidence="1" type="ORF">P7K49_011381</name>
</gene>
<accession>A0ABQ9VQG9</accession>
<dbReference type="Proteomes" id="UP001266305">
    <property type="component" value="Unassembled WGS sequence"/>
</dbReference>
<sequence>MDPLAKHVGTKAQPVEANSPKALPVLGELSNPDNDINESVFIWGISDKAAQRKTISVDEGLFHLQKEKQQPQQQQRLEPVHRLERVFKV</sequence>
<protein>
    <submittedName>
        <fullName evidence="1">Uncharacterized protein</fullName>
    </submittedName>
</protein>
<keyword evidence="2" id="KW-1185">Reference proteome</keyword>